<proteinExistence type="inferred from homology"/>
<keyword evidence="7" id="KW-1185">Reference proteome</keyword>
<comment type="cofactor">
    <cofactor evidence="4">
        <name>FAD</name>
        <dbReference type="ChEBI" id="CHEBI:57692"/>
    </cofactor>
</comment>
<dbReference type="GO" id="GO:0004657">
    <property type="term" value="F:proline dehydrogenase activity"/>
    <property type="evidence" value="ECO:0007669"/>
    <property type="project" value="UniProtKB-EC"/>
</dbReference>
<dbReference type="Pfam" id="PF01619">
    <property type="entry name" value="Pro_dh"/>
    <property type="match status" value="1"/>
</dbReference>
<evidence type="ECO:0000256" key="4">
    <source>
        <dbReference type="RuleBase" id="RU364054"/>
    </source>
</evidence>
<feature type="domain" description="Proline dehydrogenase" evidence="5">
    <location>
        <begin position="112"/>
        <end position="192"/>
    </location>
</feature>
<evidence type="ECO:0000256" key="2">
    <source>
        <dbReference type="ARBA" id="ARBA00012695"/>
    </source>
</evidence>
<dbReference type="InterPro" id="IPR015659">
    <property type="entry name" value="Proline_oxidase"/>
</dbReference>
<evidence type="ECO:0000259" key="5">
    <source>
        <dbReference type="Pfam" id="PF01619"/>
    </source>
</evidence>
<keyword evidence="4" id="KW-0274">FAD</keyword>
<dbReference type="GO" id="GO:0010133">
    <property type="term" value="P:L-proline catabolic process to L-glutamate"/>
    <property type="evidence" value="ECO:0007669"/>
    <property type="project" value="TreeGrafter"/>
</dbReference>
<comment type="function">
    <text evidence="4">Converts proline to delta-1-pyrroline-5-carboxylate.</text>
</comment>
<dbReference type="EC" id="1.5.5.2" evidence="2 4"/>
<sequence>MRINKYKVNIQIFNYYQMIIVKQSKQKAEDRRNELILVSWALYYQKFIIPEFPKQFKEQVKKSLTKQDRLLNLMIGSDCSIYQSQWIKEWNMDINYIFLGVSKKGKKNVKVSCNILITSHNEQTIDQVKEIMNRYSIPNQGDVLFAQLYGLSDHVTYQLASEGYKIYKYVPFGKTEIMIPYLMRRAQETKKVLQSSSLQTLLLIDELKYRLYFK</sequence>
<keyword evidence="3 4" id="KW-0642">Proline metabolism</keyword>
<keyword evidence="4" id="KW-0560">Oxidoreductase</keyword>
<dbReference type="GO" id="GO:0005739">
    <property type="term" value="C:mitochondrion"/>
    <property type="evidence" value="ECO:0007669"/>
    <property type="project" value="TreeGrafter"/>
</dbReference>
<evidence type="ECO:0000256" key="1">
    <source>
        <dbReference type="ARBA" id="ARBA00005869"/>
    </source>
</evidence>
<reference evidence="6" key="1">
    <citation type="submission" date="2021-01" db="EMBL/GenBank/DDBJ databases">
        <authorList>
            <consortium name="Genoscope - CEA"/>
            <person name="William W."/>
        </authorList>
    </citation>
    <scope>NUCLEOTIDE SEQUENCE</scope>
</reference>
<evidence type="ECO:0000313" key="6">
    <source>
        <dbReference type="EMBL" id="CAD8092331.1"/>
    </source>
</evidence>
<dbReference type="GO" id="GO:0071949">
    <property type="term" value="F:FAD binding"/>
    <property type="evidence" value="ECO:0007669"/>
    <property type="project" value="TreeGrafter"/>
</dbReference>
<evidence type="ECO:0000313" key="7">
    <source>
        <dbReference type="Proteomes" id="UP000688137"/>
    </source>
</evidence>
<comment type="caution">
    <text evidence="6">The sequence shown here is derived from an EMBL/GenBank/DDBJ whole genome shotgun (WGS) entry which is preliminary data.</text>
</comment>
<gene>
    <name evidence="6" type="ORF">PPRIM_AZ9-3.1.T0900129</name>
</gene>
<dbReference type="PANTHER" id="PTHR13914:SF0">
    <property type="entry name" value="PROLINE DEHYDROGENASE 1, MITOCHONDRIAL"/>
    <property type="match status" value="1"/>
</dbReference>
<comment type="catalytic activity">
    <reaction evidence="4">
        <text>L-proline + a quinone = (S)-1-pyrroline-5-carboxylate + a quinol + H(+)</text>
        <dbReference type="Rhea" id="RHEA:23784"/>
        <dbReference type="ChEBI" id="CHEBI:15378"/>
        <dbReference type="ChEBI" id="CHEBI:17388"/>
        <dbReference type="ChEBI" id="CHEBI:24646"/>
        <dbReference type="ChEBI" id="CHEBI:60039"/>
        <dbReference type="ChEBI" id="CHEBI:132124"/>
        <dbReference type="EC" id="1.5.5.2"/>
    </reaction>
</comment>
<evidence type="ECO:0000256" key="3">
    <source>
        <dbReference type="ARBA" id="ARBA00023062"/>
    </source>
</evidence>
<comment type="similarity">
    <text evidence="1 4">Belongs to the proline oxidase family.</text>
</comment>
<dbReference type="Proteomes" id="UP000688137">
    <property type="component" value="Unassembled WGS sequence"/>
</dbReference>
<name>A0A8S1NQ07_PARPR</name>
<protein>
    <recommendedName>
        <fullName evidence="2 4">Proline dehydrogenase</fullName>
        <ecNumber evidence="2 4">1.5.5.2</ecNumber>
    </recommendedName>
</protein>
<keyword evidence="4" id="KW-0285">Flavoprotein</keyword>
<dbReference type="PANTHER" id="PTHR13914">
    <property type="entry name" value="PROLINE OXIDASE"/>
    <property type="match status" value="1"/>
</dbReference>
<dbReference type="InterPro" id="IPR002872">
    <property type="entry name" value="Proline_DH_dom"/>
</dbReference>
<accession>A0A8S1NQ07</accession>
<organism evidence="6 7">
    <name type="scientific">Paramecium primaurelia</name>
    <dbReference type="NCBI Taxonomy" id="5886"/>
    <lineage>
        <taxon>Eukaryota</taxon>
        <taxon>Sar</taxon>
        <taxon>Alveolata</taxon>
        <taxon>Ciliophora</taxon>
        <taxon>Intramacronucleata</taxon>
        <taxon>Oligohymenophorea</taxon>
        <taxon>Peniculida</taxon>
        <taxon>Parameciidae</taxon>
        <taxon>Paramecium</taxon>
    </lineage>
</organism>
<dbReference type="AlphaFoldDB" id="A0A8S1NQ07"/>
<dbReference type="EMBL" id="CAJJDM010000093">
    <property type="protein sequence ID" value="CAD8092331.1"/>
    <property type="molecule type" value="Genomic_DNA"/>
</dbReference>